<reference evidence="2" key="2">
    <citation type="submission" date="2020-05" db="UniProtKB">
        <authorList>
            <consortium name="EnsemblMetazoa"/>
        </authorList>
    </citation>
    <scope>IDENTIFICATION</scope>
    <source>
        <strain evidence="2">IAEA</strain>
    </source>
</reference>
<name>A0A1B0B843_9MUSC</name>
<evidence type="ECO:0000259" key="1">
    <source>
        <dbReference type="Pfam" id="PF21787"/>
    </source>
</evidence>
<dbReference type="VEuPathDB" id="VectorBase:GPPI021884"/>
<dbReference type="EnsemblMetazoa" id="GPPI021884-RA">
    <property type="protein sequence ID" value="GPPI021884-PA"/>
    <property type="gene ID" value="GPPI021884"/>
</dbReference>
<dbReference type="InterPro" id="IPR048365">
    <property type="entry name" value="TNP-like_RNaseH_N"/>
</dbReference>
<protein>
    <recommendedName>
        <fullName evidence="1">Transposable element P transposase-like RNase H domain-containing protein</fullName>
    </recommendedName>
</protein>
<evidence type="ECO:0000313" key="3">
    <source>
        <dbReference type="Proteomes" id="UP000092460"/>
    </source>
</evidence>
<sequence length="261" mass="29636">MKRFKRKNGPTFVLPIIAIITAGSRHAIIKTLGNTNGIIGQLTNSLTKCGSMECKLTRWGRLFPEHSIPNRVEPSLVLHYYILCMAKTLCHRELADLSRKNKIVQIHFDEVYTNHATVYSRADDELRGCDYTDQKKKKTREHHSVLVFAASSLLTPFNIVLNGYPRMKAQKNMEWALEENIKTPEELGLDVRADVCDRNGANLAINFQLIDLSSRFIICDTGITATRTSGRVYAKIELFRQHLLRIVLAPAESLVYHGLGW</sequence>
<proteinExistence type="predicted"/>
<feature type="domain" description="Transposable element P transposase-like RNase H" evidence="1">
    <location>
        <begin position="92"/>
        <end position="205"/>
    </location>
</feature>
<accession>A0A1B0B843</accession>
<dbReference type="Pfam" id="PF21787">
    <property type="entry name" value="TNP-like_RNaseH_N"/>
    <property type="match status" value="1"/>
</dbReference>
<dbReference type="EMBL" id="JXJN01009829">
    <property type="status" value="NOT_ANNOTATED_CDS"/>
    <property type="molecule type" value="Genomic_DNA"/>
</dbReference>
<organism evidence="2 3">
    <name type="scientific">Glossina palpalis gambiensis</name>
    <dbReference type="NCBI Taxonomy" id="67801"/>
    <lineage>
        <taxon>Eukaryota</taxon>
        <taxon>Metazoa</taxon>
        <taxon>Ecdysozoa</taxon>
        <taxon>Arthropoda</taxon>
        <taxon>Hexapoda</taxon>
        <taxon>Insecta</taxon>
        <taxon>Pterygota</taxon>
        <taxon>Neoptera</taxon>
        <taxon>Endopterygota</taxon>
        <taxon>Diptera</taxon>
        <taxon>Brachycera</taxon>
        <taxon>Muscomorpha</taxon>
        <taxon>Hippoboscoidea</taxon>
        <taxon>Glossinidae</taxon>
        <taxon>Glossina</taxon>
    </lineage>
</organism>
<keyword evidence="3" id="KW-1185">Reference proteome</keyword>
<evidence type="ECO:0000313" key="2">
    <source>
        <dbReference type="EnsemblMetazoa" id="GPPI021884-PA"/>
    </source>
</evidence>
<dbReference type="AlphaFoldDB" id="A0A1B0B843"/>
<reference evidence="3" key="1">
    <citation type="submission" date="2015-01" db="EMBL/GenBank/DDBJ databases">
        <authorList>
            <person name="Aksoy S."/>
            <person name="Warren W."/>
            <person name="Wilson R.K."/>
        </authorList>
    </citation>
    <scope>NUCLEOTIDE SEQUENCE [LARGE SCALE GENOMIC DNA]</scope>
    <source>
        <strain evidence="3">IAEA</strain>
    </source>
</reference>
<dbReference type="Proteomes" id="UP000092460">
    <property type="component" value="Unassembled WGS sequence"/>
</dbReference>